<keyword evidence="2" id="KW-1133">Transmembrane helix</keyword>
<feature type="compositionally biased region" description="Polar residues" evidence="1">
    <location>
        <begin position="196"/>
        <end position="228"/>
    </location>
</feature>
<keyword evidence="2" id="KW-0812">Transmembrane</keyword>
<feature type="transmembrane region" description="Helical" evidence="2">
    <location>
        <begin position="421"/>
        <end position="447"/>
    </location>
</feature>
<protein>
    <submittedName>
        <fullName evidence="4">WH2 domain-containing protein</fullName>
    </submittedName>
</protein>
<evidence type="ECO:0000256" key="2">
    <source>
        <dbReference type="SAM" id="Phobius"/>
    </source>
</evidence>
<feature type="region of interest" description="Disordered" evidence="1">
    <location>
        <begin position="164"/>
        <end position="258"/>
    </location>
</feature>
<keyword evidence="3" id="KW-1185">Reference proteome</keyword>
<dbReference type="WBParaSite" id="Pan_g11537.t1">
    <property type="protein sequence ID" value="Pan_g11537.t1"/>
    <property type="gene ID" value="Pan_g11537"/>
</dbReference>
<organism evidence="3 4">
    <name type="scientific">Panagrellus redivivus</name>
    <name type="common">Microworm</name>
    <dbReference type="NCBI Taxonomy" id="6233"/>
    <lineage>
        <taxon>Eukaryota</taxon>
        <taxon>Metazoa</taxon>
        <taxon>Ecdysozoa</taxon>
        <taxon>Nematoda</taxon>
        <taxon>Chromadorea</taxon>
        <taxon>Rhabditida</taxon>
        <taxon>Tylenchina</taxon>
        <taxon>Panagrolaimomorpha</taxon>
        <taxon>Panagrolaimoidea</taxon>
        <taxon>Panagrolaimidae</taxon>
        <taxon>Panagrellus</taxon>
    </lineage>
</organism>
<name>A0A7E4UQH7_PANRE</name>
<feature type="compositionally biased region" description="Pro residues" evidence="1">
    <location>
        <begin position="382"/>
        <end position="397"/>
    </location>
</feature>
<sequence length="452" mass="47318">MPSTPKPDQPKGLSALLCSCYHPSRKNRPRPSSPSSIDGDAPYARINKPRARSQMPLNTQLRLSTTTEIDIDEIGGYATILKTPIQPRKWTAQDLLITEKTHFPARADLTLPRRMSLGSGDAAGPRAVAKAVKPVVAVPEPVKAGTTSILKGSGKTATTIPVKKAAAGVPKSTSFSSKKEVTTRRPSPAGIPAANKNVNSGMRQPSATSTLPRQSRSTSSARTPSVVSRPTKLPTTPKSTTIPAVPSTPVPKVTNGVASGLKKTPVKAATKIPTSAAPPLKKATVPVPKPATKIPTTATPPKPSTPMKIPTPPKPSTPIKAPVPIKPSTPIATSIPSKPSTPISAPTPPKPSTPLASSIPSKPSTPASTPPKPSTPIFTPSKPSPPPSKPSPKPSPPSSVHSQPIIDTKSTSSFSRRSSEVGLTLFFLLFNFKVHVYTCFCAFFTTIMSMSI</sequence>
<feature type="compositionally biased region" description="Low complexity" evidence="1">
    <location>
        <begin position="317"/>
        <end position="344"/>
    </location>
</feature>
<keyword evidence="2" id="KW-0472">Membrane</keyword>
<proteinExistence type="predicted"/>
<reference evidence="4" key="2">
    <citation type="submission" date="2020-10" db="UniProtKB">
        <authorList>
            <consortium name="WormBaseParasite"/>
        </authorList>
    </citation>
    <scope>IDENTIFICATION</scope>
</reference>
<feature type="region of interest" description="Disordered" evidence="1">
    <location>
        <begin position="21"/>
        <end position="55"/>
    </location>
</feature>
<feature type="compositionally biased region" description="Low complexity" evidence="1">
    <location>
        <begin position="353"/>
        <end position="367"/>
    </location>
</feature>
<feature type="compositionally biased region" description="Low complexity" evidence="1">
    <location>
        <begin position="284"/>
        <end position="297"/>
    </location>
</feature>
<accession>A0A7E4UQH7</accession>
<evidence type="ECO:0000256" key="1">
    <source>
        <dbReference type="SAM" id="MobiDB-lite"/>
    </source>
</evidence>
<evidence type="ECO:0000313" key="3">
    <source>
        <dbReference type="Proteomes" id="UP000492821"/>
    </source>
</evidence>
<dbReference type="PRINTS" id="PR01217">
    <property type="entry name" value="PRICHEXTENSN"/>
</dbReference>
<feature type="compositionally biased region" description="Low complexity" evidence="1">
    <location>
        <begin position="230"/>
        <end position="243"/>
    </location>
</feature>
<feature type="region of interest" description="Disordered" evidence="1">
    <location>
        <begin position="270"/>
        <end position="414"/>
    </location>
</feature>
<evidence type="ECO:0000313" key="4">
    <source>
        <dbReference type="WBParaSite" id="Pan_g11537.t1"/>
    </source>
</evidence>
<dbReference type="AlphaFoldDB" id="A0A7E4UQH7"/>
<reference evidence="3" key="1">
    <citation type="journal article" date="2013" name="Genetics">
        <title>The draft genome and transcriptome of Panagrellus redivivus are shaped by the harsh demands of a free-living lifestyle.</title>
        <authorList>
            <person name="Srinivasan J."/>
            <person name="Dillman A.R."/>
            <person name="Macchietto M.G."/>
            <person name="Heikkinen L."/>
            <person name="Lakso M."/>
            <person name="Fracchia K.M."/>
            <person name="Antoshechkin I."/>
            <person name="Mortazavi A."/>
            <person name="Wong G."/>
            <person name="Sternberg P.W."/>
        </authorList>
    </citation>
    <scope>NUCLEOTIDE SEQUENCE [LARGE SCALE GENOMIC DNA]</scope>
    <source>
        <strain evidence="3">MT8872</strain>
    </source>
</reference>
<feature type="compositionally biased region" description="Pro residues" evidence="1">
    <location>
        <begin position="298"/>
        <end position="316"/>
    </location>
</feature>
<dbReference type="Proteomes" id="UP000492821">
    <property type="component" value="Unassembled WGS sequence"/>
</dbReference>